<sequence length="362" mass="40137">MASHPSLNAEELRHLTWRRSLSRMTIDPRSLQDHCPLDNGRLHHPPASESLAARSSIGTLDALPLEILQMAFGILDLQALTDIRALSWRVRALVDGLPPYKSILEHCPDVLRALLSTNMAIHHTAQDKFDALCKQTCAECDQCGPFLDMFTARRYCITCAGNSDDTLCITRSSARKILGLNAKMARSLPTLISIPGKYSDGEKMFRKRILLVRVKAARNARGKQSTLGSAIINGSSENDSTSSPPLPSPSSKADTTLPGYDGHEENPYRYMSMLRFPFFDRGTKSLDWGAFCQACRLGPREGNRGYCDWNILYSTSGYLKHFEQCQMSHIARELIPGCISFHNGAGESSESRLLSLISNFGL</sequence>
<protein>
    <recommendedName>
        <fullName evidence="2">F-box domain-containing protein</fullName>
    </recommendedName>
</protein>
<dbReference type="Proteomes" id="UP000178129">
    <property type="component" value="Unassembled WGS sequence"/>
</dbReference>
<dbReference type="EMBL" id="FJUW01000012">
    <property type="protein sequence ID" value="CZS96433.1"/>
    <property type="molecule type" value="Genomic_DNA"/>
</dbReference>
<comment type="caution">
    <text evidence="3">The sequence shown here is derived from an EMBL/GenBank/DDBJ whole genome shotgun (WGS) entry which is preliminary data.</text>
</comment>
<dbReference type="InParanoid" id="A0A1E1KEF1"/>
<keyword evidence="4" id="KW-1185">Reference proteome</keyword>
<organism evidence="3 4">
    <name type="scientific">Rhynchosporium graminicola</name>
    <dbReference type="NCBI Taxonomy" id="2792576"/>
    <lineage>
        <taxon>Eukaryota</taxon>
        <taxon>Fungi</taxon>
        <taxon>Dikarya</taxon>
        <taxon>Ascomycota</taxon>
        <taxon>Pezizomycotina</taxon>
        <taxon>Leotiomycetes</taxon>
        <taxon>Helotiales</taxon>
        <taxon>Ploettnerulaceae</taxon>
        <taxon>Rhynchosporium</taxon>
    </lineage>
</organism>
<feature type="domain" description="F-box" evidence="2">
    <location>
        <begin position="57"/>
        <end position="103"/>
    </location>
</feature>
<evidence type="ECO:0000313" key="4">
    <source>
        <dbReference type="Proteomes" id="UP000178129"/>
    </source>
</evidence>
<gene>
    <name evidence="3" type="ORF">RCO7_04883</name>
</gene>
<feature type="compositionally biased region" description="Polar residues" evidence="1">
    <location>
        <begin position="225"/>
        <end position="239"/>
    </location>
</feature>
<dbReference type="InterPro" id="IPR001810">
    <property type="entry name" value="F-box_dom"/>
</dbReference>
<dbReference type="PROSITE" id="PS50181">
    <property type="entry name" value="FBOX"/>
    <property type="match status" value="1"/>
</dbReference>
<dbReference type="STRING" id="914237.A0A1E1KEF1"/>
<proteinExistence type="predicted"/>
<evidence type="ECO:0000256" key="1">
    <source>
        <dbReference type="SAM" id="MobiDB-lite"/>
    </source>
</evidence>
<dbReference type="AlphaFoldDB" id="A0A1E1KEF1"/>
<name>A0A1E1KEF1_9HELO</name>
<accession>A0A1E1KEF1</accession>
<evidence type="ECO:0000259" key="2">
    <source>
        <dbReference type="PROSITE" id="PS50181"/>
    </source>
</evidence>
<reference evidence="4" key="1">
    <citation type="submission" date="2016-03" db="EMBL/GenBank/DDBJ databases">
        <authorList>
            <person name="Ploux O."/>
        </authorList>
    </citation>
    <scope>NUCLEOTIDE SEQUENCE [LARGE SCALE GENOMIC DNA]</scope>
    <source>
        <strain evidence="4">UK7</strain>
    </source>
</reference>
<evidence type="ECO:0000313" key="3">
    <source>
        <dbReference type="EMBL" id="CZS96433.1"/>
    </source>
</evidence>
<feature type="region of interest" description="Disordered" evidence="1">
    <location>
        <begin position="225"/>
        <end position="260"/>
    </location>
</feature>